<keyword evidence="10" id="KW-1185">Reference proteome</keyword>
<dbReference type="Proteomes" id="UP000315295">
    <property type="component" value="Unassembled WGS sequence"/>
</dbReference>
<evidence type="ECO:0000256" key="2">
    <source>
        <dbReference type="ARBA" id="ARBA00022692"/>
    </source>
</evidence>
<evidence type="ECO:0000256" key="7">
    <source>
        <dbReference type="SAM" id="Phobius"/>
    </source>
</evidence>
<dbReference type="Pfam" id="PF12819">
    <property type="entry name" value="Malectin_like"/>
    <property type="match status" value="1"/>
</dbReference>
<keyword evidence="2 7" id="KW-0812">Transmembrane</keyword>
<dbReference type="FunFam" id="3.30.200.20:FF:000394">
    <property type="entry name" value="Leucine-rich repeat receptor-like protein kinase"/>
    <property type="match status" value="1"/>
</dbReference>
<evidence type="ECO:0000256" key="4">
    <source>
        <dbReference type="ARBA" id="ARBA00022989"/>
    </source>
</evidence>
<dbReference type="InterPro" id="IPR024788">
    <property type="entry name" value="Malectin-like_Carb-bd_dom"/>
</dbReference>
<dbReference type="InterPro" id="IPR032675">
    <property type="entry name" value="LRR_dom_sf"/>
</dbReference>
<dbReference type="InterPro" id="IPR001245">
    <property type="entry name" value="Ser-Thr/Tyr_kinase_cat_dom"/>
</dbReference>
<organism evidence="9 10">
    <name type="scientific">Malus baccata</name>
    <name type="common">Siberian crab apple</name>
    <name type="synonym">Pyrus baccata</name>
    <dbReference type="NCBI Taxonomy" id="106549"/>
    <lineage>
        <taxon>Eukaryota</taxon>
        <taxon>Viridiplantae</taxon>
        <taxon>Streptophyta</taxon>
        <taxon>Embryophyta</taxon>
        <taxon>Tracheophyta</taxon>
        <taxon>Spermatophyta</taxon>
        <taxon>Magnoliopsida</taxon>
        <taxon>eudicotyledons</taxon>
        <taxon>Gunneridae</taxon>
        <taxon>Pentapetalae</taxon>
        <taxon>rosids</taxon>
        <taxon>fabids</taxon>
        <taxon>Rosales</taxon>
        <taxon>Rosaceae</taxon>
        <taxon>Amygdaloideae</taxon>
        <taxon>Maleae</taxon>
        <taxon>Malus</taxon>
    </lineage>
</organism>
<dbReference type="InterPro" id="IPR000719">
    <property type="entry name" value="Prot_kinase_dom"/>
</dbReference>
<dbReference type="GO" id="GO:0016020">
    <property type="term" value="C:membrane"/>
    <property type="evidence" value="ECO:0007669"/>
    <property type="project" value="UniProtKB-SubCell"/>
</dbReference>
<feature type="binding site" evidence="6">
    <location>
        <position position="389"/>
    </location>
    <ligand>
        <name>ATP</name>
        <dbReference type="ChEBI" id="CHEBI:30616"/>
    </ligand>
</feature>
<keyword evidence="3" id="KW-0732">Signal</keyword>
<reference evidence="9 10" key="1">
    <citation type="journal article" date="2019" name="G3 (Bethesda)">
        <title>Sequencing of a Wild Apple (Malus baccata) Genome Unravels the Differences Between Cultivated and Wild Apple Species Regarding Disease Resistance and Cold Tolerance.</title>
        <authorList>
            <person name="Chen X."/>
        </authorList>
    </citation>
    <scope>NUCLEOTIDE SEQUENCE [LARGE SCALE GENOMIC DNA]</scope>
    <source>
        <strain evidence="10">cv. Shandingzi</strain>
        <tissue evidence="9">Leaves</tissue>
    </source>
</reference>
<dbReference type="Gene3D" id="3.80.10.10">
    <property type="entry name" value="Ribonuclease Inhibitor"/>
    <property type="match status" value="1"/>
</dbReference>
<feature type="domain" description="Protein kinase" evidence="8">
    <location>
        <begin position="362"/>
        <end position="516"/>
    </location>
</feature>
<proteinExistence type="predicted"/>
<name>A0A540K8S4_MALBA</name>
<dbReference type="PANTHER" id="PTHR45631:SF202">
    <property type="entry name" value="SENESCENCE-INDUCED RECEPTOR-LIKE SERINE_THREONINE-PROTEIN KINASE"/>
    <property type="match status" value="1"/>
</dbReference>
<evidence type="ECO:0000256" key="1">
    <source>
        <dbReference type="ARBA" id="ARBA00004167"/>
    </source>
</evidence>
<comment type="caution">
    <text evidence="9">The sequence shown here is derived from an EMBL/GenBank/DDBJ whole genome shotgun (WGS) entry which is preliminary data.</text>
</comment>
<accession>A0A540K8S4</accession>
<dbReference type="PROSITE" id="PS00107">
    <property type="entry name" value="PROTEIN_KINASE_ATP"/>
    <property type="match status" value="1"/>
</dbReference>
<dbReference type="PROSITE" id="PS50011">
    <property type="entry name" value="PROTEIN_KINASE_DOM"/>
    <property type="match status" value="1"/>
</dbReference>
<evidence type="ECO:0000259" key="8">
    <source>
        <dbReference type="PROSITE" id="PS50011"/>
    </source>
</evidence>
<evidence type="ECO:0000313" key="9">
    <source>
        <dbReference type="EMBL" id="TQD70631.1"/>
    </source>
</evidence>
<dbReference type="GO" id="GO:0004672">
    <property type="term" value="F:protein kinase activity"/>
    <property type="evidence" value="ECO:0007669"/>
    <property type="project" value="InterPro"/>
</dbReference>
<dbReference type="InterPro" id="IPR011009">
    <property type="entry name" value="Kinase-like_dom_sf"/>
</dbReference>
<comment type="subcellular location">
    <subcellularLocation>
        <location evidence="1">Membrane</location>
        <topology evidence="1">Single-pass membrane protein</topology>
    </subcellularLocation>
</comment>
<dbReference type="EMBL" id="VIEB01001722">
    <property type="protein sequence ID" value="TQD70631.1"/>
    <property type="molecule type" value="Genomic_DNA"/>
</dbReference>
<feature type="transmembrane region" description="Helical" evidence="7">
    <location>
        <begin position="286"/>
        <end position="310"/>
    </location>
</feature>
<dbReference type="STRING" id="106549.A0A540K8S4"/>
<keyword evidence="5 7" id="KW-0472">Membrane</keyword>
<dbReference type="AlphaFoldDB" id="A0A540K8S4"/>
<evidence type="ECO:0000256" key="6">
    <source>
        <dbReference type="PROSITE-ProRule" id="PRU10141"/>
    </source>
</evidence>
<dbReference type="GO" id="GO:0005524">
    <property type="term" value="F:ATP binding"/>
    <property type="evidence" value="ECO:0007669"/>
    <property type="project" value="UniProtKB-UniRule"/>
</dbReference>
<dbReference type="Pfam" id="PF07714">
    <property type="entry name" value="PK_Tyr_Ser-Thr"/>
    <property type="match status" value="1"/>
</dbReference>
<dbReference type="InterPro" id="IPR017441">
    <property type="entry name" value="Protein_kinase_ATP_BS"/>
</dbReference>
<sequence length="516" mass="58421">MGSLSVFSHYDADDIYDFIWDPHHYSEWKQVTTSLTIDPENQNVYQVPSIVMSSTPKNATNLDLWWNSPDENTKYYVYLQFAEIEKLQTNQTRLLSITRNGKPFQEPFPLLYLATSTVSMTEALTGAALHNSSISHDGNSTLPPILNAFEIYTVIEFLQEETNQQDVDFIQNIKNTYGVKRNWQGDPCAPQEYLWEGLHCSYNGYEPPRIISFNLSSTGLTGEIPPSFSNLTMLQILKLEKNNLTGPVPVGLIQKSNDGSLTLSLCENQNLNVLLHCEKEKKKDSILVPVATSVVGILILLTIVAAVIWWRFKSKETMQFLVIPLLVPSTDVTADLPPIIQHGPMEPSQRQFTYSEVLKITNNCERIVGRGGFGSVYHGYIGDTQVAVKMLSQSSVQGYQEFHSEVNLLMRVHHRNLTSLVGYCTDGTNTGLIYEYMSNGNLHEHLSDKLIAEKETTLKRNFNNTLNNLKVHVKAYREINTRPHDNRSNILSWADRLRIAIDAAHGQRVEIFIVPL</sequence>
<evidence type="ECO:0000313" key="10">
    <source>
        <dbReference type="Proteomes" id="UP000315295"/>
    </source>
</evidence>
<keyword evidence="6" id="KW-0067">ATP-binding</keyword>
<dbReference type="SUPFAM" id="SSF52058">
    <property type="entry name" value="L domain-like"/>
    <property type="match status" value="1"/>
</dbReference>
<gene>
    <name evidence="9" type="ORF">C1H46_043832</name>
</gene>
<keyword evidence="4 7" id="KW-1133">Transmembrane helix</keyword>
<evidence type="ECO:0000256" key="5">
    <source>
        <dbReference type="ARBA" id="ARBA00023136"/>
    </source>
</evidence>
<dbReference type="PANTHER" id="PTHR45631">
    <property type="entry name" value="OS07G0107800 PROTEIN-RELATED"/>
    <property type="match status" value="1"/>
</dbReference>
<evidence type="ECO:0000256" key="3">
    <source>
        <dbReference type="ARBA" id="ARBA00022729"/>
    </source>
</evidence>
<dbReference type="SUPFAM" id="SSF56112">
    <property type="entry name" value="Protein kinase-like (PK-like)"/>
    <property type="match status" value="1"/>
</dbReference>
<keyword evidence="6" id="KW-0547">Nucleotide-binding</keyword>
<dbReference type="Gene3D" id="1.10.510.10">
    <property type="entry name" value="Transferase(Phosphotransferase) domain 1"/>
    <property type="match status" value="1"/>
</dbReference>
<protein>
    <recommendedName>
        <fullName evidence="8">Protein kinase domain-containing protein</fullName>
    </recommendedName>
</protein>